<accession>A0A1W2DSR7</accession>
<dbReference type="SUPFAM" id="SSF142906">
    <property type="entry name" value="YjbR-like"/>
    <property type="match status" value="1"/>
</dbReference>
<sequence>MNIEDLRDYCLSKPGTTEGMPFGEQTLVFKVGGKIFLLIGLEQANRFNVKCDPERAIELREQHHEIIPGFHMNKKHWNTVYLDGGLTSVLIRELIDHSYDLVLKSLPKSLQNL</sequence>
<dbReference type="InterPro" id="IPR007351">
    <property type="entry name" value="YjbR"/>
</dbReference>
<proteinExistence type="predicted"/>
<name>A0A1W2DSR7_9SPHI</name>
<dbReference type="PANTHER" id="PTHR35145:SF1">
    <property type="entry name" value="CYTOPLASMIC PROTEIN"/>
    <property type="match status" value="1"/>
</dbReference>
<keyword evidence="2" id="KW-1185">Reference proteome</keyword>
<dbReference type="RefSeq" id="WP_084290152.1">
    <property type="nucleotide sequence ID" value="NZ_FWYB01000008.1"/>
</dbReference>
<keyword evidence="1" id="KW-0238">DNA-binding</keyword>
<dbReference type="Pfam" id="PF04237">
    <property type="entry name" value="YjbR"/>
    <property type="match status" value="1"/>
</dbReference>
<dbReference type="AlphaFoldDB" id="A0A1W2DSR7"/>
<gene>
    <name evidence="1" type="ORF">SAMN04488101_10839</name>
</gene>
<evidence type="ECO:0000313" key="2">
    <source>
        <dbReference type="Proteomes" id="UP000192678"/>
    </source>
</evidence>
<protein>
    <submittedName>
        <fullName evidence="1">Predicted DNA-binding protein, MmcQ/YjbR family</fullName>
    </submittedName>
</protein>
<dbReference type="Gene3D" id="3.90.1150.30">
    <property type="match status" value="1"/>
</dbReference>
<dbReference type="EMBL" id="FWYB01000008">
    <property type="protein sequence ID" value="SMD00487.1"/>
    <property type="molecule type" value="Genomic_DNA"/>
</dbReference>
<evidence type="ECO:0000313" key="1">
    <source>
        <dbReference type="EMBL" id="SMD00487.1"/>
    </source>
</evidence>
<dbReference type="Proteomes" id="UP000192678">
    <property type="component" value="Unassembled WGS sequence"/>
</dbReference>
<organism evidence="1 2">
    <name type="scientific">Pedobacter nyackensis</name>
    <dbReference type="NCBI Taxonomy" id="475255"/>
    <lineage>
        <taxon>Bacteria</taxon>
        <taxon>Pseudomonadati</taxon>
        <taxon>Bacteroidota</taxon>
        <taxon>Sphingobacteriia</taxon>
        <taxon>Sphingobacteriales</taxon>
        <taxon>Sphingobacteriaceae</taxon>
        <taxon>Pedobacter</taxon>
    </lineage>
</organism>
<reference evidence="1 2" key="1">
    <citation type="submission" date="2017-04" db="EMBL/GenBank/DDBJ databases">
        <authorList>
            <person name="Afonso C.L."/>
            <person name="Miller P.J."/>
            <person name="Scott M.A."/>
            <person name="Spackman E."/>
            <person name="Goraichik I."/>
            <person name="Dimitrov K.M."/>
            <person name="Suarez D.L."/>
            <person name="Swayne D.E."/>
        </authorList>
    </citation>
    <scope>NUCLEOTIDE SEQUENCE [LARGE SCALE GENOMIC DNA]</scope>
    <source>
        <strain evidence="1 2">DSM 19625</strain>
    </source>
</reference>
<dbReference type="PANTHER" id="PTHR35145">
    <property type="entry name" value="CYTOPLASMIC PROTEIN-RELATED"/>
    <property type="match status" value="1"/>
</dbReference>
<dbReference type="GO" id="GO:0003677">
    <property type="term" value="F:DNA binding"/>
    <property type="evidence" value="ECO:0007669"/>
    <property type="project" value="UniProtKB-KW"/>
</dbReference>
<dbReference type="InterPro" id="IPR058532">
    <property type="entry name" value="YjbR/MT2646/Rv2570-like"/>
</dbReference>
<dbReference type="InterPro" id="IPR038056">
    <property type="entry name" value="YjbR-like_sf"/>
</dbReference>
<dbReference type="OrthoDB" id="9789813at2"/>